<evidence type="ECO:0000256" key="3">
    <source>
        <dbReference type="ARBA" id="ARBA00023274"/>
    </source>
</evidence>
<comment type="caution">
    <text evidence="4">The sequence shown here is derived from an EMBL/GenBank/DDBJ whole genome shotgun (WGS) entry which is preliminary data.</text>
</comment>
<name>T0YK61_9ZZZZ</name>
<sequence length="142" mass="15874">DQVDALRGMDISIATNARSDAEARALFEAFNFPSATDPGFTMAKQCMINREVKRAKLVKKYAARRAELKKLIASPRASFEEKQLAVTKLQQLPRDSSSSRQTTRCALTGRSHGVYRKFGLGRNKLREATMRGDVPGLRKASW</sequence>
<gene>
    <name evidence="4" type="ORF">B1B_16743</name>
</gene>
<dbReference type="PANTHER" id="PTHR19836">
    <property type="entry name" value="30S RIBOSOMAL PROTEIN S14"/>
    <property type="match status" value="1"/>
</dbReference>
<dbReference type="GO" id="GO:0003735">
    <property type="term" value="F:structural constituent of ribosome"/>
    <property type="evidence" value="ECO:0007669"/>
    <property type="project" value="InterPro"/>
</dbReference>
<dbReference type="AlphaFoldDB" id="T0YK61"/>
<dbReference type="NCBIfam" id="NF006477">
    <property type="entry name" value="PRK08881.1"/>
    <property type="match status" value="1"/>
</dbReference>
<dbReference type="InterPro" id="IPR022803">
    <property type="entry name" value="Ribosomal_uL5_dom_sf"/>
</dbReference>
<dbReference type="InterPro" id="IPR001209">
    <property type="entry name" value="Ribosomal_uS14"/>
</dbReference>
<reference evidence="4" key="2">
    <citation type="journal article" date="2014" name="ISME J.">
        <title>Microbial stratification in low pH oxic and suboxic macroscopic growths along an acid mine drainage.</title>
        <authorList>
            <person name="Mendez-Garcia C."/>
            <person name="Mesa V."/>
            <person name="Sprenger R.R."/>
            <person name="Richter M."/>
            <person name="Diez M.S."/>
            <person name="Solano J."/>
            <person name="Bargiela R."/>
            <person name="Golyshina O.V."/>
            <person name="Manteca A."/>
            <person name="Ramos J.L."/>
            <person name="Gallego J.R."/>
            <person name="Llorente I."/>
            <person name="Martins Dos Santos V.A."/>
            <person name="Jensen O.N."/>
            <person name="Pelaez A.I."/>
            <person name="Sanchez J."/>
            <person name="Ferrer M."/>
        </authorList>
    </citation>
    <scope>NUCLEOTIDE SEQUENCE</scope>
</reference>
<evidence type="ECO:0000256" key="2">
    <source>
        <dbReference type="ARBA" id="ARBA00022980"/>
    </source>
</evidence>
<dbReference type="Gene3D" id="3.30.1440.10">
    <property type="match status" value="1"/>
</dbReference>
<dbReference type="GO" id="GO:0006412">
    <property type="term" value="P:translation"/>
    <property type="evidence" value="ECO:0007669"/>
    <property type="project" value="InterPro"/>
</dbReference>
<dbReference type="GO" id="GO:0015935">
    <property type="term" value="C:small ribosomal subunit"/>
    <property type="evidence" value="ECO:0007669"/>
    <property type="project" value="TreeGrafter"/>
</dbReference>
<dbReference type="Pfam" id="PF00253">
    <property type="entry name" value="Ribosomal_S14"/>
    <property type="match status" value="1"/>
</dbReference>
<reference evidence="4" key="1">
    <citation type="submission" date="2013-08" db="EMBL/GenBank/DDBJ databases">
        <authorList>
            <person name="Mendez C."/>
            <person name="Richter M."/>
            <person name="Ferrer M."/>
            <person name="Sanchez J."/>
        </authorList>
    </citation>
    <scope>NUCLEOTIDE SEQUENCE</scope>
</reference>
<dbReference type="PANTHER" id="PTHR19836:SF19">
    <property type="entry name" value="SMALL RIBOSOMAL SUBUNIT PROTEIN US14M"/>
    <property type="match status" value="1"/>
</dbReference>
<comment type="similarity">
    <text evidence="1">Belongs to the universal ribosomal protein uS14 family.</text>
</comment>
<keyword evidence="2 4" id="KW-0689">Ribosomal protein</keyword>
<proteinExistence type="inferred from homology"/>
<keyword evidence="3" id="KW-0687">Ribonucleoprotein</keyword>
<dbReference type="InterPro" id="IPR023036">
    <property type="entry name" value="Ribosomal_uS14_bac/plastid"/>
</dbReference>
<dbReference type="SUPFAM" id="SSF57716">
    <property type="entry name" value="Glucocorticoid receptor-like (DNA-binding domain)"/>
    <property type="match status" value="1"/>
</dbReference>
<protein>
    <submittedName>
        <fullName evidence="4">30S ribosomal protein S14</fullName>
    </submittedName>
</protein>
<dbReference type="GO" id="GO:0005737">
    <property type="term" value="C:cytoplasm"/>
    <property type="evidence" value="ECO:0007669"/>
    <property type="project" value="UniProtKB-ARBA"/>
</dbReference>
<dbReference type="SUPFAM" id="SSF55282">
    <property type="entry name" value="RL5-like"/>
    <property type="match status" value="1"/>
</dbReference>
<dbReference type="HAMAP" id="MF_00537">
    <property type="entry name" value="Ribosomal_uS14_1"/>
    <property type="match status" value="1"/>
</dbReference>
<feature type="non-terminal residue" evidence="4">
    <location>
        <position position="1"/>
    </location>
</feature>
<dbReference type="Gene3D" id="1.10.287.1480">
    <property type="match status" value="1"/>
</dbReference>
<organism evidence="4">
    <name type="scientific">mine drainage metagenome</name>
    <dbReference type="NCBI Taxonomy" id="410659"/>
    <lineage>
        <taxon>unclassified sequences</taxon>
        <taxon>metagenomes</taxon>
        <taxon>ecological metagenomes</taxon>
    </lineage>
</organism>
<accession>T0YK61</accession>
<evidence type="ECO:0000256" key="1">
    <source>
        <dbReference type="ARBA" id="ARBA00009083"/>
    </source>
</evidence>
<evidence type="ECO:0000313" key="4">
    <source>
        <dbReference type="EMBL" id="EQD35816.1"/>
    </source>
</evidence>
<dbReference type="FunFam" id="1.10.287.1480:FF:000001">
    <property type="entry name" value="30S ribosomal protein S14"/>
    <property type="match status" value="1"/>
</dbReference>
<dbReference type="EMBL" id="AUZY01011159">
    <property type="protein sequence ID" value="EQD35816.1"/>
    <property type="molecule type" value="Genomic_DNA"/>
</dbReference>